<dbReference type="AlphaFoldDB" id="Q029C8"/>
<accession>Q029C8</accession>
<reference evidence="1" key="1">
    <citation type="submission" date="2006-10" db="EMBL/GenBank/DDBJ databases">
        <title>Complete sequence of Solibacter usitatus Ellin6076.</title>
        <authorList>
            <consortium name="US DOE Joint Genome Institute"/>
            <person name="Copeland A."/>
            <person name="Lucas S."/>
            <person name="Lapidus A."/>
            <person name="Barry K."/>
            <person name="Detter J.C."/>
            <person name="Glavina del Rio T."/>
            <person name="Hammon N."/>
            <person name="Israni S."/>
            <person name="Dalin E."/>
            <person name="Tice H."/>
            <person name="Pitluck S."/>
            <person name="Thompson L.S."/>
            <person name="Brettin T."/>
            <person name="Bruce D."/>
            <person name="Han C."/>
            <person name="Tapia R."/>
            <person name="Gilna P."/>
            <person name="Schmutz J."/>
            <person name="Larimer F."/>
            <person name="Land M."/>
            <person name="Hauser L."/>
            <person name="Kyrpides N."/>
            <person name="Mikhailova N."/>
            <person name="Janssen P.H."/>
            <person name="Kuske C.R."/>
            <person name="Richardson P."/>
        </authorList>
    </citation>
    <scope>NUCLEOTIDE SEQUENCE</scope>
    <source>
        <strain evidence="1">Ellin6076</strain>
    </source>
</reference>
<organism evidence="1">
    <name type="scientific">Solibacter usitatus (strain Ellin6076)</name>
    <dbReference type="NCBI Taxonomy" id="234267"/>
    <lineage>
        <taxon>Bacteria</taxon>
        <taxon>Pseudomonadati</taxon>
        <taxon>Acidobacteriota</taxon>
        <taxon>Terriglobia</taxon>
        <taxon>Bryobacterales</taxon>
        <taxon>Solibacteraceae</taxon>
        <taxon>Candidatus Solibacter</taxon>
    </lineage>
</organism>
<dbReference type="EMBL" id="CP000473">
    <property type="protein sequence ID" value="ABJ82363.1"/>
    <property type="molecule type" value="Genomic_DNA"/>
</dbReference>
<protein>
    <submittedName>
        <fullName evidence="1">Uncharacterized protein</fullName>
    </submittedName>
</protein>
<evidence type="ECO:0000313" key="1">
    <source>
        <dbReference type="EMBL" id="ABJ82363.1"/>
    </source>
</evidence>
<dbReference type="STRING" id="234267.Acid_1370"/>
<sequence>MGVYRKHIEAFRRKFGREMRPDDPFFFDPNLPTPQFRSPEEAQQVIELLVELMADAGIDPETIYAFKATGGLLPSETAFTPDQETEWNAAIREYQEKLRRNKQQ</sequence>
<dbReference type="InParanoid" id="Q029C8"/>
<dbReference type="KEGG" id="sus:Acid_1370"/>
<dbReference type="HOGENOM" id="CLU_2248346_0_0_0"/>
<gene>
    <name evidence="1" type="ordered locus">Acid_1370</name>
</gene>
<name>Q029C8_SOLUE</name>
<proteinExistence type="predicted"/>